<dbReference type="InterPro" id="IPR006554">
    <property type="entry name" value="Helicase-like_DEXD_c2"/>
</dbReference>
<dbReference type="AlphaFoldDB" id="A0A443SAS1"/>
<dbReference type="InterPro" id="IPR014001">
    <property type="entry name" value="Helicase_ATP-bd"/>
</dbReference>
<dbReference type="GO" id="GO:0003678">
    <property type="term" value="F:DNA helicase activity"/>
    <property type="evidence" value="ECO:0007669"/>
    <property type="project" value="InterPro"/>
</dbReference>
<dbReference type="VEuPathDB" id="VectorBase:LDEU007384"/>
<dbReference type="STRING" id="299467.A0A443SAS1"/>
<comment type="caution">
    <text evidence="9">The sequence shown here is derived from an EMBL/GenBank/DDBJ whole genome shotgun (WGS) entry which is preliminary data.</text>
</comment>
<dbReference type="OrthoDB" id="19182at2759"/>
<evidence type="ECO:0000256" key="5">
    <source>
        <dbReference type="ARBA" id="ARBA00022840"/>
    </source>
</evidence>
<keyword evidence="1" id="KW-0411">Iron-sulfur</keyword>
<dbReference type="InterPro" id="IPR010614">
    <property type="entry name" value="RAD3-like_helicase_DEAD"/>
</dbReference>
<keyword evidence="7" id="KW-0234">DNA repair</keyword>
<dbReference type="GO" id="GO:0003677">
    <property type="term" value="F:DNA binding"/>
    <property type="evidence" value="ECO:0007669"/>
    <property type="project" value="UniProtKB-KW"/>
</dbReference>
<evidence type="ECO:0000313" key="10">
    <source>
        <dbReference type="Proteomes" id="UP000288716"/>
    </source>
</evidence>
<gene>
    <name evidence="9" type="ORF">B4U80_10315</name>
</gene>
<organism evidence="9 10">
    <name type="scientific">Leptotrombidium deliense</name>
    <dbReference type="NCBI Taxonomy" id="299467"/>
    <lineage>
        <taxon>Eukaryota</taxon>
        <taxon>Metazoa</taxon>
        <taxon>Ecdysozoa</taxon>
        <taxon>Arthropoda</taxon>
        <taxon>Chelicerata</taxon>
        <taxon>Arachnida</taxon>
        <taxon>Acari</taxon>
        <taxon>Acariformes</taxon>
        <taxon>Trombidiformes</taxon>
        <taxon>Prostigmata</taxon>
        <taxon>Anystina</taxon>
        <taxon>Parasitengona</taxon>
        <taxon>Trombiculoidea</taxon>
        <taxon>Trombiculidae</taxon>
        <taxon>Leptotrombidium</taxon>
    </lineage>
</organism>
<dbReference type="SUPFAM" id="SSF52540">
    <property type="entry name" value="P-loop containing nucleoside triphosphate hydrolases"/>
    <property type="match status" value="1"/>
</dbReference>
<evidence type="ECO:0000256" key="1">
    <source>
        <dbReference type="ARBA" id="ARBA00022485"/>
    </source>
</evidence>
<dbReference type="NCBIfam" id="TIGR00604">
    <property type="entry name" value="rad3"/>
    <property type="match status" value="1"/>
</dbReference>
<dbReference type="Pfam" id="PF23109">
    <property type="entry name" value="ARCH_RTEL1"/>
    <property type="match status" value="1"/>
</dbReference>
<accession>A0A443SAS1</accession>
<keyword evidence="5" id="KW-0067">ATP-binding</keyword>
<dbReference type="EMBL" id="NCKV01004593">
    <property type="protein sequence ID" value="RWS24656.1"/>
    <property type="molecule type" value="Genomic_DNA"/>
</dbReference>
<feature type="domain" description="Helicase ATP-binding" evidence="8">
    <location>
        <begin position="35"/>
        <end position="344"/>
    </location>
</feature>
<dbReference type="InterPro" id="IPR057498">
    <property type="entry name" value="Rtel1_ARCH"/>
</dbReference>
<dbReference type="SMART" id="SM00487">
    <property type="entry name" value="DEXDc"/>
    <property type="match status" value="1"/>
</dbReference>
<dbReference type="GO" id="GO:0006281">
    <property type="term" value="P:DNA repair"/>
    <property type="evidence" value="ECO:0007669"/>
    <property type="project" value="UniProtKB-KW"/>
</dbReference>
<dbReference type="GO" id="GO:0016818">
    <property type="term" value="F:hydrolase activity, acting on acid anhydrides, in phosphorus-containing anhydrides"/>
    <property type="evidence" value="ECO:0007669"/>
    <property type="project" value="InterPro"/>
</dbReference>
<dbReference type="GO" id="GO:0045910">
    <property type="term" value="P:negative regulation of DNA recombination"/>
    <property type="evidence" value="ECO:0007669"/>
    <property type="project" value="TreeGrafter"/>
</dbReference>
<evidence type="ECO:0000256" key="6">
    <source>
        <dbReference type="ARBA" id="ARBA00023125"/>
    </source>
</evidence>
<keyword evidence="6" id="KW-0238">DNA-binding</keyword>
<evidence type="ECO:0000256" key="7">
    <source>
        <dbReference type="ARBA" id="ARBA00023204"/>
    </source>
</evidence>
<keyword evidence="4" id="KW-0378">Hydrolase</keyword>
<protein>
    <recommendedName>
        <fullName evidence="8">Helicase ATP-binding domain-containing protein</fullName>
    </recommendedName>
</protein>
<evidence type="ECO:0000256" key="3">
    <source>
        <dbReference type="ARBA" id="ARBA00022763"/>
    </source>
</evidence>
<dbReference type="GO" id="GO:0010569">
    <property type="term" value="P:regulation of double-strand break repair via homologous recombination"/>
    <property type="evidence" value="ECO:0007669"/>
    <property type="project" value="TreeGrafter"/>
</dbReference>
<evidence type="ECO:0000256" key="2">
    <source>
        <dbReference type="ARBA" id="ARBA00022741"/>
    </source>
</evidence>
<reference evidence="9 10" key="1">
    <citation type="journal article" date="2018" name="Gigascience">
        <title>Genomes of trombidid mites reveal novel predicted allergens and laterally-transferred genes associated with secondary metabolism.</title>
        <authorList>
            <person name="Dong X."/>
            <person name="Chaisiri K."/>
            <person name="Xia D."/>
            <person name="Armstrong S.D."/>
            <person name="Fang Y."/>
            <person name="Donnelly M.J."/>
            <person name="Kadowaki T."/>
            <person name="McGarry J.W."/>
            <person name="Darby A.C."/>
            <person name="Makepeace B.L."/>
        </authorList>
    </citation>
    <scope>NUCLEOTIDE SEQUENCE [LARGE SCALE GENOMIC DNA]</scope>
    <source>
        <strain evidence="9">UoL-UT</strain>
    </source>
</reference>
<keyword evidence="1" id="KW-0479">Metal-binding</keyword>
<dbReference type="PANTHER" id="PTHR11472:SF34">
    <property type="entry name" value="REGULATOR OF TELOMERE ELONGATION HELICASE 1"/>
    <property type="match status" value="1"/>
</dbReference>
<keyword evidence="2" id="KW-0547">Nucleotide-binding</keyword>
<keyword evidence="1" id="KW-0004">4Fe-4S</keyword>
<evidence type="ECO:0000256" key="4">
    <source>
        <dbReference type="ARBA" id="ARBA00022801"/>
    </source>
</evidence>
<dbReference type="Gene3D" id="3.40.50.300">
    <property type="entry name" value="P-loop containing nucleotide triphosphate hydrolases"/>
    <property type="match status" value="2"/>
</dbReference>
<keyword evidence="10" id="KW-1185">Reference proteome</keyword>
<dbReference type="GO" id="GO:0005634">
    <property type="term" value="C:nucleus"/>
    <property type="evidence" value="ECO:0007669"/>
    <property type="project" value="TreeGrafter"/>
</dbReference>
<proteinExistence type="predicted"/>
<dbReference type="GO" id="GO:0070182">
    <property type="term" value="F:DNA polymerase binding"/>
    <property type="evidence" value="ECO:0007669"/>
    <property type="project" value="TreeGrafter"/>
</dbReference>
<dbReference type="InterPro" id="IPR014013">
    <property type="entry name" value="Helic_SF1/SF2_ATP-bd_DinG/Rad3"/>
</dbReference>
<sequence length="631" mass="71584">MYKRAKKEIVIDISEEEPQTMANVNCRGEHAEFIKGVEVKFPYKPYPLQKAYMNQVLTCVSESKNGLLESPTGTGKTLSLLCSSLAWLKAKREIEKKNKEMKKSNTEINDEEVAKNPSFFPRRRDMYMPADWKQKGTRIVYSSRTHVQLSQAIGEMKKTDYSSMNAVVLGSRDQYCLNPEVMRLDNISAKNHSCLVKTNYNRCPYYSHFETKIFTTPDYTGTPIHDIEDLVTLGKQHTLCPYYASKTLAQRADIVFVPYNYLIDKQARKSQEVGLKDAVVIIDEGHNIERSLEETASTELSSKSLAVCIKHLDVLITEQCGEEQPEQAVDENLTKTLKQLELRDVTNLKEILCDMEQELDKVIVSVKDEKVFLEDNTLYEILDKSNFDWSLLKVIDDIITYLVAKSAVTPSISIAINALQKLEHFLKTVYPDDVVNEAVMLDTQKSDFLKNFKVFAVKDENTRSLNTKYSNEWVKKSDMGQSWTLNVFCLTPKVAMHSLLSCGVRSCIITSGTLAPLNSFEAELGVPFNVTLQNSHIIGSSNLKVFTIGQGKDSEQLNSCYNNRDNPKYYHSLGVTIAEFVKYIPGGVFLFFSSYAVMNSSVRYWKESVGGSIWRSISSSKQVFLEPKNKA</sequence>
<dbReference type="SMART" id="SM00488">
    <property type="entry name" value="DEXDc2"/>
    <property type="match status" value="1"/>
</dbReference>
<dbReference type="InterPro" id="IPR013020">
    <property type="entry name" value="Rad3/Chl1-like"/>
</dbReference>
<dbReference type="PANTHER" id="PTHR11472">
    <property type="entry name" value="DNA REPAIR DEAD HELICASE RAD3/XP-D SUBFAMILY MEMBER"/>
    <property type="match status" value="1"/>
</dbReference>
<feature type="non-terminal residue" evidence="9">
    <location>
        <position position="631"/>
    </location>
</feature>
<evidence type="ECO:0000259" key="8">
    <source>
        <dbReference type="PROSITE" id="PS51193"/>
    </source>
</evidence>
<dbReference type="Pfam" id="PF06733">
    <property type="entry name" value="DEAD_2"/>
    <property type="match status" value="1"/>
</dbReference>
<dbReference type="InterPro" id="IPR045028">
    <property type="entry name" value="DinG/Rad3-like"/>
</dbReference>
<name>A0A443SAS1_9ACAR</name>
<keyword evidence="3" id="KW-0227">DNA damage</keyword>
<dbReference type="GO" id="GO:0090657">
    <property type="term" value="P:telomeric loop disassembly"/>
    <property type="evidence" value="ECO:0007669"/>
    <property type="project" value="TreeGrafter"/>
</dbReference>
<dbReference type="PROSITE" id="PS51193">
    <property type="entry name" value="HELICASE_ATP_BIND_2"/>
    <property type="match status" value="1"/>
</dbReference>
<evidence type="ECO:0000313" key="9">
    <source>
        <dbReference type="EMBL" id="RWS24656.1"/>
    </source>
</evidence>
<dbReference type="GO" id="GO:1904430">
    <property type="term" value="P:negative regulation of t-circle formation"/>
    <property type="evidence" value="ECO:0007669"/>
    <property type="project" value="TreeGrafter"/>
</dbReference>
<dbReference type="Proteomes" id="UP000288716">
    <property type="component" value="Unassembled WGS sequence"/>
</dbReference>
<dbReference type="GO" id="GO:0005524">
    <property type="term" value="F:ATP binding"/>
    <property type="evidence" value="ECO:0007669"/>
    <property type="project" value="UniProtKB-KW"/>
</dbReference>
<keyword evidence="1" id="KW-0408">Iron</keyword>
<dbReference type="GO" id="GO:0051539">
    <property type="term" value="F:4 iron, 4 sulfur cluster binding"/>
    <property type="evidence" value="ECO:0007669"/>
    <property type="project" value="UniProtKB-KW"/>
</dbReference>
<dbReference type="InterPro" id="IPR027417">
    <property type="entry name" value="P-loop_NTPase"/>
</dbReference>